<gene>
    <name evidence="1" type="ORF">OCBIM_22000792mg</name>
</gene>
<organism evidence="1">
    <name type="scientific">Octopus bimaculoides</name>
    <name type="common">California two-spotted octopus</name>
    <dbReference type="NCBI Taxonomy" id="37653"/>
    <lineage>
        <taxon>Eukaryota</taxon>
        <taxon>Metazoa</taxon>
        <taxon>Spiralia</taxon>
        <taxon>Lophotrochozoa</taxon>
        <taxon>Mollusca</taxon>
        <taxon>Cephalopoda</taxon>
        <taxon>Coleoidea</taxon>
        <taxon>Octopodiformes</taxon>
        <taxon>Octopoda</taxon>
        <taxon>Incirrata</taxon>
        <taxon>Octopodidae</taxon>
        <taxon>Octopus</taxon>
    </lineage>
</organism>
<name>A0A0L8G459_OCTBM</name>
<dbReference type="EMBL" id="KQ424068">
    <property type="protein sequence ID" value="KOF71643.1"/>
    <property type="molecule type" value="Genomic_DNA"/>
</dbReference>
<evidence type="ECO:0000313" key="1">
    <source>
        <dbReference type="EMBL" id="KOF71643.1"/>
    </source>
</evidence>
<reference evidence="1" key="1">
    <citation type="submission" date="2015-07" db="EMBL/GenBank/DDBJ databases">
        <title>MeaNS - Measles Nucleotide Surveillance Program.</title>
        <authorList>
            <person name="Tran T."/>
            <person name="Druce J."/>
        </authorList>
    </citation>
    <scope>NUCLEOTIDE SEQUENCE</scope>
    <source>
        <strain evidence="1">UCB-OBI-ISO-001</strain>
        <tissue evidence="1">Gonad</tissue>
    </source>
</reference>
<sequence length="51" mass="5957">MSENIASLLTLIQGHKFVRDIYNRLNRPHFMTDIYFSNSKGMKAQTDPRTV</sequence>
<dbReference type="AlphaFoldDB" id="A0A0L8G459"/>
<accession>A0A0L8G459</accession>
<proteinExistence type="predicted"/>
<protein>
    <submittedName>
        <fullName evidence="1">Uncharacterized protein</fullName>
    </submittedName>
</protein>